<dbReference type="GO" id="GO:0006513">
    <property type="term" value="P:protein monoubiquitination"/>
    <property type="evidence" value="ECO:0007669"/>
    <property type="project" value="TreeGrafter"/>
</dbReference>
<keyword evidence="7" id="KW-0862">Zinc</keyword>
<evidence type="ECO:0000256" key="5">
    <source>
        <dbReference type="ARBA" id="ARBA00022771"/>
    </source>
</evidence>
<feature type="domain" description="RING-type" evidence="18">
    <location>
        <begin position="37"/>
        <end position="76"/>
    </location>
</feature>
<feature type="region of interest" description="Disordered" evidence="17">
    <location>
        <begin position="315"/>
        <end position="349"/>
    </location>
</feature>
<feature type="compositionally biased region" description="Polar residues" evidence="17">
    <location>
        <begin position="380"/>
        <end position="389"/>
    </location>
</feature>
<proteinExistence type="predicted"/>
<name>A0A444V2I1_ACIRT</name>
<dbReference type="EMBL" id="SCEB01003209">
    <property type="protein sequence ID" value="RXM94592.1"/>
    <property type="molecule type" value="Genomic_DNA"/>
</dbReference>
<evidence type="ECO:0000259" key="18">
    <source>
        <dbReference type="PROSITE" id="PS50089"/>
    </source>
</evidence>
<evidence type="ECO:0000256" key="9">
    <source>
        <dbReference type="ARBA" id="ARBA00023163"/>
    </source>
</evidence>
<dbReference type="InterPro" id="IPR013083">
    <property type="entry name" value="Znf_RING/FYVE/PHD"/>
</dbReference>
<evidence type="ECO:0000256" key="10">
    <source>
        <dbReference type="ARBA" id="ARBA00071236"/>
    </source>
</evidence>
<evidence type="ECO:0000256" key="17">
    <source>
        <dbReference type="SAM" id="MobiDB-lite"/>
    </source>
</evidence>
<feature type="compositionally biased region" description="Basic and acidic residues" evidence="17">
    <location>
        <begin position="708"/>
        <end position="718"/>
    </location>
</feature>
<evidence type="ECO:0000256" key="8">
    <source>
        <dbReference type="ARBA" id="ARBA00023015"/>
    </source>
</evidence>
<feature type="region of interest" description="Disordered" evidence="17">
    <location>
        <begin position="1"/>
        <end position="27"/>
    </location>
</feature>
<dbReference type="GO" id="GO:0000209">
    <property type="term" value="P:protein polyubiquitination"/>
    <property type="evidence" value="ECO:0007669"/>
    <property type="project" value="TreeGrafter"/>
</dbReference>
<feature type="compositionally biased region" description="Low complexity" evidence="17">
    <location>
        <begin position="447"/>
        <end position="460"/>
    </location>
</feature>
<keyword evidence="5 16" id="KW-0863">Zinc-finger</keyword>
<dbReference type="InterPro" id="IPR058746">
    <property type="entry name" value="Znf_RING-type_Topors"/>
</dbReference>
<evidence type="ECO:0000256" key="7">
    <source>
        <dbReference type="ARBA" id="ARBA00022833"/>
    </source>
</evidence>
<dbReference type="Pfam" id="PF26084">
    <property type="entry name" value="PWI_Topors"/>
    <property type="match status" value="1"/>
</dbReference>
<feature type="compositionally biased region" description="Basic residues" evidence="17">
    <location>
        <begin position="1"/>
        <end position="15"/>
    </location>
</feature>
<dbReference type="InterPro" id="IPR001841">
    <property type="entry name" value="Znf_RING"/>
</dbReference>
<dbReference type="PROSITE" id="PS50089">
    <property type="entry name" value="ZF_RING_2"/>
    <property type="match status" value="1"/>
</dbReference>
<dbReference type="SUPFAM" id="SSF57850">
    <property type="entry name" value="RING/U-box"/>
    <property type="match status" value="1"/>
</dbReference>
<feature type="compositionally biased region" description="Low complexity" evidence="17">
    <location>
        <begin position="848"/>
        <end position="862"/>
    </location>
</feature>
<gene>
    <name evidence="19" type="ORF">EOD39_17826</name>
</gene>
<evidence type="ECO:0000256" key="2">
    <source>
        <dbReference type="ARBA" id="ARBA00012483"/>
    </source>
</evidence>
<evidence type="ECO:0000256" key="3">
    <source>
        <dbReference type="ARBA" id="ARBA00022679"/>
    </source>
</evidence>
<feature type="region of interest" description="Disordered" evidence="17">
    <location>
        <begin position="640"/>
        <end position="789"/>
    </location>
</feature>
<keyword evidence="8" id="KW-0805">Transcription regulation</keyword>
<dbReference type="GO" id="GO:0008270">
    <property type="term" value="F:zinc ion binding"/>
    <property type="evidence" value="ECO:0007669"/>
    <property type="project" value="UniProtKB-KW"/>
</dbReference>
<keyword evidence="9" id="KW-0804">Transcription</keyword>
<dbReference type="PANTHER" id="PTHR46077">
    <property type="entry name" value="E3 UBIQUITIN-PROTEIN LIGASE TOPORS"/>
    <property type="match status" value="1"/>
</dbReference>
<feature type="compositionally biased region" description="Basic residues" evidence="17">
    <location>
        <begin position="690"/>
        <end position="707"/>
    </location>
</feature>
<keyword evidence="4" id="KW-0479">Metal-binding</keyword>
<dbReference type="FunFam" id="3.30.40.10:FF:000136">
    <property type="entry name" value="E3 ubiquitin-protein ligase Topors"/>
    <property type="match status" value="1"/>
</dbReference>
<feature type="compositionally biased region" description="Basic residues" evidence="17">
    <location>
        <begin position="522"/>
        <end position="532"/>
    </location>
</feature>
<protein>
    <recommendedName>
        <fullName evidence="10">E3 ubiquitin-protein ligase Topors</fullName>
        <ecNumber evidence="2">2.3.2.27</ecNumber>
    </recommendedName>
    <alternativeName>
        <fullName evidence="11">RING-type E3 ubiquitin transferase Topors</fullName>
    </alternativeName>
    <alternativeName>
        <fullName evidence="13">SUMO1-protein E3 ligase Topors</fullName>
    </alternativeName>
    <alternativeName>
        <fullName evidence="12">Topoisomerase I-binding RING finger protein</fullName>
    </alternativeName>
    <alternativeName>
        <fullName evidence="14">Topoisomerase I-binding arginine/serine-rich protein</fullName>
    </alternativeName>
    <alternativeName>
        <fullName evidence="15">Tumor suppressor p53-binding protein 3</fullName>
    </alternativeName>
</protein>
<feature type="region of interest" description="Disordered" evidence="17">
    <location>
        <begin position="379"/>
        <end position="399"/>
    </location>
</feature>
<dbReference type="Gene3D" id="3.30.40.10">
    <property type="entry name" value="Zinc/RING finger domain, C3HC4 (zinc finger)"/>
    <property type="match status" value="1"/>
</dbReference>
<evidence type="ECO:0000256" key="16">
    <source>
        <dbReference type="PROSITE-ProRule" id="PRU00175"/>
    </source>
</evidence>
<keyword evidence="6" id="KW-0833">Ubl conjugation pathway</keyword>
<evidence type="ECO:0000256" key="12">
    <source>
        <dbReference type="ARBA" id="ARBA00076940"/>
    </source>
</evidence>
<feature type="compositionally biased region" description="Polar residues" evidence="17">
    <location>
        <begin position="549"/>
        <end position="569"/>
    </location>
</feature>
<feature type="compositionally biased region" description="Low complexity" evidence="17">
    <location>
        <begin position="678"/>
        <end position="689"/>
    </location>
</feature>
<dbReference type="GO" id="GO:0008630">
    <property type="term" value="P:intrinsic apoptotic signaling pathway in response to DNA damage"/>
    <property type="evidence" value="ECO:0007669"/>
    <property type="project" value="UniProtKB-ARBA"/>
</dbReference>
<comment type="caution">
    <text evidence="19">The sequence shown here is derived from an EMBL/GenBank/DDBJ whole genome shotgun (WGS) entry which is preliminary data.</text>
</comment>
<dbReference type="PANTHER" id="PTHR46077:SF1">
    <property type="entry name" value="TOP1 BINDING ARGININE_SERINE RICH PROTEIN, E3 UBIQUITIN LIGASE"/>
    <property type="match status" value="1"/>
</dbReference>
<dbReference type="InterPro" id="IPR058745">
    <property type="entry name" value="PWI_Topors"/>
</dbReference>
<evidence type="ECO:0000256" key="1">
    <source>
        <dbReference type="ARBA" id="ARBA00000900"/>
    </source>
</evidence>
<organism evidence="19 20">
    <name type="scientific">Acipenser ruthenus</name>
    <name type="common">Sterlet sturgeon</name>
    <dbReference type="NCBI Taxonomy" id="7906"/>
    <lineage>
        <taxon>Eukaryota</taxon>
        <taxon>Metazoa</taxon>
        <taxon>Chordata</taxon>
        <taxon>Craniata</taxon>
        <taxon>Vertebrata</taxon>
        <taxon>Euteleostomi</taxon>
        <taxon>Actinopterygii</taxon>
        <taxon>Chondrostei</taxon>
        <taxon>Acipenseriformes</taxon>
        <taxon>Acipenseridae</taxon>
        <taxon>Acipenser</taxon>
    </lineage>
</organism>
<evidence type="ECO:0000256" key="4">
    <source>
        <dbReference type="ARBA" id="ARBA00022723"/>
    </source>
</evidence>
<dbReference type="PROSITE" id="PS00518">
    <property type="entry name" value="ZF_RING_1"/>
    <property type="match status" value="1"/>
</dbReference>
<feature type="compositionally biased region" description="Basic and acidic residues" evidence="17">
    <location>
        <begin position="820"/>
        <end position="843"/>
    </location>
</feature>
<dbReference type="EC" id="2.3.2.27" evidence="2"/>
<evidence type="ECO:0000313" key="19">
    <source>
        <dbReference type="EMBL" id="RXM94592.1"/>
    </source>
</evidence>
<feature type="region of interest" description="Disordered" evidence="17">
    <location>
        <begin position="923"/>
        <end position="959"/>
    </location>
</feature>
<dbReference type="GO" id="GO:0061630">
    <property type="term" value="F:ubiquitin protein ligase activity"/>
    <property type="evidence" value="ECO:0007669"/>
    <property type="project" value="UniProtKB-EC"/>
</dbReference>
<keyword evidence="20" id="KW-1185">Reference proteome</keyword>
<feature type="compositionally biased region" description="Low complexity" evidence="17">
    <location>
        <begin position="719"/>
        <end position="728"/>
    </location>
</feature>
<dbReference type="Proteomes" id="UP000289886">
    <property type="component" value="Unassembled WGS sequence"/>
</dbReference>
<comment type="catalytic activity">
    <reaction evidence="1">
        <text>S-ubiquitinyl-[E2 ubiquitin-conjugating enzyme]-L-cysteine + [acceptor protein]-L-lysine = [E2 ubiquitin-conjugating enzyme]-L-cysteine + N(6)-ubiquitinyl-[acceptor protein]-L-lysine.</text>
        <dbReference type="EC" id="2.3.2.27"/>
    </reaction>
</comment>
<dbReference type="SMART" id="SM00184">
    <property type="entry name" value="RING"/>
    <property type="match status" value="1"/>
</dbReference>
<evidence type="ECO:0000256" key="14">
    <source>
        <dbReference type="ARBA" id="ARBA00079184"/>
    </source>
</evidence>
<evidence type="ECO:0000256" key="15">
    <source>
        <dbReference type="ARBA" id="ARBA00082108"/>
    </source>
</evidence>
<feature type="compositionally biased region" description="Basic residues" evidence="17">
    <location>
        <begin position="739"/>
        <end position="748"/>
    </location>
</feature>
<dbReference type="Pfam" id="PF13923">
    <property type="entry name" value="zf-C3HC4_2"/>
    <property type="match status" value="1"/>
</dbReference>
<dbReference type="GO" id="GO:0032391">
    <property type="term" value="C:photoreceptor connecting cilium"/>
    <property type="evidence" value="ECO:0007669"/>
    <property type="project" value="UniProtKB-ARBA"/>
</dbReference>
<dbReference type="AlphaFoldDB" id="A0A444V2I1"/>
<sequence>MASTKKKLRMHKKNVPKGGSSKISQTVSAEASPDSKCPICLDRFNNVAYLDHCLHKFCYQCIHEWSKNKVECPLCKQPFDSIYRTIEAENNFKELVLRPTESGSFGSPDGHRFRYRTTMTRRTSPPPDNGILFEGLTGNAPPQRDQGVQRMKLRLAARRRAQTEGRLMQEQDVINFRRALYQTGVRVRKVHDGGRYRDISAEFWRRNPACLHRLVPWLKRELTVLYGDKSLVNIVKHIIMTHITRYDMEDQAIQNELKPFLLNRTDHFLHEFISFARAPYSMDAYDQHAVYDCAAVSFGEGSSSELSVITISADEADTEEDQGTLSMAGSGLSEAPWDDETPGPSYSAMEQVQPGMFSVCESESVTSGDEEGQIRPLVQESAQVKTDPSANEGADASSTDEDCVIVGFVKPLAERTPELVQLSSDSEESVHSESTEFPAQPQHLRFSSISSPPSSVCSVVSKDKSPHGHKTSDKKETSKDRDQSNLSDKARHSPTHRPSDRDKNSRGTDTSNTCSKGMHAHDNRRHHKRDRLRSKERSRQKNKRRSKSTENSWSIKSITTSLNSDSTLSRGKRQSRSCTRDYPPSRDMGCQPSRDNNNSYSRHSHEKSYSYHLDSYSHYSRDRGSNDSLYMQNRSYSASYYVSPDHRTRSHSNSRSNRSSSSSSHRDYHHRERRRSRSFSSSSSRASCSAHRRSRHDKPSGKRKYKTRHLEGTSKDVTSKSYTSSSYSLPEKRGSSEWHHKKSRKKSRSLSVEIVNDGKATGESSRCHKKHKRKKKCKRHRSREKAGHRAPTVITIDSDSDHAMEVSDHVGETSDQAENENVHVRDESDHAENESDHIRETRDYTGNASDQAAIASDQSDSSNENEISSTTGSLVDINVYESHVLAEHSASAITEDDVLTKGREATDTGDTIKSISCQTSLAFSDESSTGTGSPSNTHETELVEQSSVENSPKKNNCISKPFNTGLHAGIC</sequence>
<dbReference type="CDD" id="cd16574">
    <property type="entry name" value="RING-HC_Topors"/>
    <property type="match status" value="1"/>
</dbReference>
<feature type="compositionally biased region" description="Basic and acidic residues" evidence="17">
    <location>
        <begin position="461"/>
        <end position="506"/>
    </location>
</feature>
<evidence type="ECO:0000313" key="20">
    <source>
        <dbReference type="Proteomes" id="UP000289886"/>
    </source>
</evidence>
<evidence type="ECO:0000256" key="6">
    <source>
        <dbReference type="ARBA" id="ARBA00022786"/>
    </source>
</evidence>
<reference evidence="19 20" key="1">
    <citation type="submission" date="2019-01" db="EMBL/GenBank/DDBJ databases">
        <title>Draft Genome and Complete Hox-Cluster Characterization of the Sterlet Sturgeon (Acipenser ruthenus).</title>
        <authorList>
            <person name="Wei Q."/>
        </authorList>
    </citation>
    <scope>NUCLEOTIDE SEQUENCE [LARGE SCALE GENOMIC DNA]</scope>
    <source>
        <strain evidence="19">WHYD16114868_AA</strain>
        <tissue evidence="19">Blood</tissue>
    </source>
</reference>
<accession>A0A444V2I1</accession>
<feature type="compositionally biased region" description="Low complexity" evidence="17">
    <location>
        <begin position="651"/>
        <end position="663"/>
    </location>
</feature>
<feature type="region of interest" description="Disordered" evidence="17">
    <location>
        <begin position="419"/>
        <end position="606"/>
    </location>
</feature>
<keyword evidence="3" id="KW-0808">Transferase</keyword>
<evidence type="ECO:0000256" key="13">
    <source>
        <dbReference type="ARBA" id="ARBA00079040"/>
    </source>
</evidence>
<evidence type="ECO:0000256" key="11">
    <source>
        <dbReference type="ARBA" id="ARBA00076856"/>
    </source>
</evidence>
<feature type="compositionally biased region" description="Basic residues" evidence="17">
    <location>
        <begin position="767"/>
        <end position="788"/>
    </location>
</feature>
<feature type="region of interest" description="Disordered" evidence="17">
    <location>
        <begin position="806"/>
        <end position="869"/>
    </location>
</feature>
<dbReference type="InterPro" id="IPR017907">
    <property type="entry name" value="Znf_RING_CS"/>
</dbReference>